<name>A0ABT3SMB6_9MYCO</name>
<dbReference type="Pfam" id="PF14021">
    <property type="entry name" value="TNT"/>
    <property type="match status" value="1"/>
</dbReference>
<gene>
    <name evidence="4" type="ORF">ORI27_28650</name>
</gene>
<organism evidence="4 5">
    <name type="scientific">Mycobacterium pinniadriaticum</name>
    <dbReference type="NCBI Taxonomy" id="2994102"/>
    <lineage>
        <taxon>Bacteria</taxon>
        <taxon>Bacillati</taxon>
        <taxon>Actinomycetota</taxon>
        <taxon>Actinomycetes</taxon>
        <taxon>Mycobacteriales</taxon>
        <taxon>Mycobacteriaceae</taxon>
        <taxon>Mycobacterium</taxon>
    </lineage>
</organism>
<dbReference type="InterPro" id="IPR057746">
    <property type="entry name" value="CpnT-like_N"/>
</dbReference>
<dbReference type="EMBL" id="JAPJDO010000044">
    <property type="protein sequence ID" value="MCX2940669.1"/>
    <property type="molecule type" value="Genomic_DNA"/>
</dbReference>
<feature type="compositionally biased region" description="Basic and acidic residues" evidence="1">
    <location>
        <begin position="343"/>
        <end position="358"/>
    </location>
</feature>
<dbReference type="InterPro" id="IPR025331">
    <property type="entry name" value="TNT"/>
</dbReference>
<feature type="region of interest" description="Disordered" evidence="1">
    <location>
        <begin position="338"/>
        <end position="526"/>
    </location>
</feature>
<evidence type="ECO:0000313" key="5">
    <source>
        <dbReference type="Proteomes" id="UP001300745"/>
    </source>
</evidence>
<feature type="domain" description="TNT" evidence="2">
    <location>
        <begin position="559"/>
        <end position="656"/>
    </location>
</feature>
<keyword evidence="5" id="KW-1185">Reference proteome</keyword>
<feature type="domain" description="Outer membrane channel protein CpnT-like N-terminal" evidence="3">
    <location>
        <begin position="2"/>
        <end position="101"/>
    </location>
</feature>
<evidence type="ECO:0000259" key="3">
    <source>
        <dbReference type="Pfam" id="PF25547"/>
    </source>
</evidence>
<dbReference type="RefSeq" id="WP_266000523.1">
    <property type="nucleotide sequence ID" value="NZ_JAPJDN010000044.1"/>
</dbReference>
<accession>A0ABT3SMB6</accession>
<feature type="compositionally biased region" description="Low complexity" evidence="1">
    <location>
        <begin position="365"/>
        <end position="377"/>
    </location>
</feature>
<reference evidence="4 5" key="1">
    <citation type="submission" date="2022-11" db="EMBL/GenBank/DDBJ databases">
        <title>Mycobacterium sp. nov.</title>
        <authorList>
            <person name="Papic B."/>
            <person name="Spicic S."/>
            <person name="Duvnjak S."/>
        </authorList>
    </citation>
    <scope>NUCLEOTIDE SEQUENCE [LARGE SCALE GENOMIC DNA]</scope>
    <source>
        <strain evidence="4 5">CVI_P4</strain>
    </source>
</reference>
<dbReference type="Pfam" id="PF25547">
    <property type="entry name" value="WXG100_2"/>
    <property type="match status" value="1"/>
</dbReference>
<evidence type="ECO:0000259" key="2">
    <source>
        <dbReference type="Pfam" id="PF14021"/>
    </source>
</evidence>
<evidence type="ECO:0000256" key="1">
    <source>
        <dbReference type="SAM" id="MobiDB-lite"/>
    </source>
</evidence>
<feature type="compositionally biased region" description="Gly residues" evidence="1">
    <location>
        <begin position="456"/>
        <end position="477"/>
    </location>
</feature>
<dbReference type="Proteomes" id="UP001300745">
    <property type="component" value="Unassembled WGS sequence"/>
</dbReference>
<protein>
    <submittedName>
        <fullName evidence="4">Glycohydrolase toxin TNT-related protein</fullName>
    </submittedName>
</protein>
<evidence type="ECO:0000313" key="4">
    <source>
        <dbReference type="EMBL" id="MCX2940669.1"/>
    </source>
</evidence>
<comment type="caution">
    <text evidence="4">The sequence shown here is derived from an EMBL/GenBank/DDBJ whole genome shotgun (WGS) entry which is preliminary data.</text>
</comment>
<feature type="compositionally biased region" description="Low complexity" evidence="1">
    <location>
        <begin position="419"/>
        <end position="430"/>
    </location>
</feature>
<proteinExistence type="predicted"/>
<sequence length="658" mass="67822">MLWYLVEFLVGDWWPNGEPSELRAAAAAWNALAAQLYRVTGENAGPYAVIDAQQMPDKEPMKTAVRDVGTAMSSLAGEAQRLGAELSSFATDVETTQNAIRDLLHKLSSVVGSVADRGILGTVFELITGDAEEKIQEVANDIKAVMANHRRQSAARKELLAQLASSIKNYTRAIEIITRVELVNYLGEDAGRIVANVGDALTDTSVGLAVGGINTVGIVTGFDPVGDPQGTWAMIEGLNKMAETFNPMTAPTAFAMDPKGSVDMLKNVTHFDDIFTSNRPFIGVGELGFDIGTAVIPGGAGVKAAGGARAAEGAAARAEITSTERAAGEAAEIASATTGLRGVSRDVESVTSKLDDLNKTGLDGGKPPSGSPGLLPKAFEPPTPPVTRHPGPSDAPGAPTSAPAPKAEVPSAPAGSEVAAPSGGRSGPSAPSDPPSTAPGTGTSGVNHPGAMPHDSGGGPHDAGIPHDGGGVHGGGAKVEDGSGAPHDGGTGVHDGGVSDSPNPGPHPLPPDSPLFDGYVPHDPGPEFTDADGNLIYPDDTDPAKPYAAPGSVVSHVDLARGTLMDRFGFPGGAWLSPDGTLFSFRGLPHESALKPYFQYVVDDPTKLPPGWSIEQSTVAPWFHQPGGGVQYRIIAPEGERPSVQTLLDWGYLKEVHT</sequence>
<feature type="compositionally biased region" description="Pro residues" evidence="1">
    <location>
        <begin position="503"/>
        <end position="513"/>
    </location>
</feature>